<organism evidence="1 2">
    <name type="scientific">Rhodopirellula baltica WH47</name>
    <dbReference type="NCBI Taxonomy" id="991778"/>
    <lineage>
        <taxon>Bacteria</taxon>
        <taxon>Pseudomonadati</taxon>
        <taxon>Planctomycetota</taxon>
        <taxon>Planctomycetia</taxon>
        <taxon>Pirellulales</taxon>
        <taxon>Pirellulaceae</taxon>
        <taxon>Rhodopirellula</taxon>
    </lineage>
</organism>
<accession>F2ALQ8</accession>
<evidence type="ECO:0000313" key="1">
    <source>
        <dbReference type="EMBL" id="EGF29404.1"/>
    </source>
</evidence>
<evidence type="ECO:0000313" key="2">
    <source>
        <dbReference type="Proteomes" id="UP000006222"/>
    </source>
</evidence>
<dbReference type="EMBL" id="AFAR01000032">
    <property type="protein sequence ID" value="EGF29404.1"/>
    <property type="molecule type" value="Genomic_DNA"/>
</dbReference>
<protein>
    <submittedName>
        <fullName evidence="1">Uncharacterized protein</fullName>
    </submittedName>
</protein>
<dbReference type="NCBIfam" id="TIGR04396">
    <property type="entry name" value="surf_polysacc"/>
    <property type="match status" value="1"/>
</dbReference>
<dbReference type="RefSeq" id="WP_007324575.1">
    <property type="nucleotide sequence ID" value="NZ_AFAR01000032.1"/>
</dbReference>
<gene>
    <name evidence="1" type="ORF">RBWH47_02768</name>
</gene>
<dbReference type="PATRIC" id="fig|991778.3.peg.630"/>
<dbReference type="InterPro" id="IPR030906">
    <property type="entry name" value="Surf_polysacc"/>
</dbReference>
<dbReference type="AlphaFoldDB" id="F2ALQ8"/>
<dbReference type="Proteomes" id="UP000006222">
    <property type="component" value="Unassembled WGS sequence"/>
</dbReference>
<name>F2ALQ8_RHOBT</name>
<sequence length="479" mass="54130">MTLKDVQINLIVRSSQPSRGVLNMETVNMSANELDYVVIGVEVKSRELFSRLLLANEFLKRGVSVVIGQLPTAERLSALGGKAYIFGKCGQKAFADRYRELVDQGWRLGAIDEEGLLPNDLASFAELRFGDTSNRLLRDYFFFGEEQFNYFKREFPDTGSFFLSGNPRVDLWKARYHGYYDRASNLLRSQLGRFWIFPLNLAYYTNQRLRSKAIAGAMGAEYAQLASRSEYIFDEYCKLSTHLRSEHGIITRFRPHPADSFKEVVSLLSKHGVAHAGSLTHAGGEVSPWLLAAEGMIHNCCTTAVEAAMMGVNVVSYTPKETSLYIDDEVNDFGVRAPSVLDATGVVIGSGAKLEYPLVNKRLKSWKRLYVPPRQTSSELICERIIRRTQIGSRSLRFRKLWRDEAIHRGKYIKAVLSSLMGSRERIVLHRKFENTSTSEIRAKLHFLQSKTGTPLADVERVGPNLFAIHPRENAKQGN</sequence>
<comment type="caution">
    <text evidence="1">The sequence shown here is derived from an EMBL/GenBank/DDBJ whole genome shotgun (WGS) entry which is preliminary data.</text>
</comment>
<proteinExistence type="predicted"/>
<reference evidence="1 2" key="1">
    <citation type="journal article" date="2013" name="Mar. Genomics">
        <title>Expression of sulfatases in Rhodopirellula baltica and the diversity of sulfatases in the genus Rhodopirellula.</title>
        <authorList>
            <person name="Wegner C.E."/>
            <person name="Richter-Heitmann T."/>
            <person name="Klindworth A."/>
            <person name="Klockow C."/>
            <person name="Richter M."/>
            <person name="Achstetter T."/>
            <person name="Glockner F.O."/>
            <person name="Harder J."/>
        </authorList>
    </citation>
    <scope>NUCLEOTIDE SEQUENCE [LARGE SCALE GENOMIC DNA]</scope>
    <source>
        <strain evidence="1 2">WH47</strain>
    </source>
</reference>